<dbReference type="Proteomes" id="UP001062846">
    <property type="component" value="Chromosome 2"/>
</dbReference>
<evidence type="ECO:0000313" key="2">
    <source>
        <dbReference type="Proteomes" id="UP001062846"/>
    </source>
</evidence>
<keyword evidence="2" id="KW-1185">Reference proteome</keyword>
<proteinExistence type="predicted"/>
<reference evidence="1" key="1">
    <citation type="submission" date="2022-02" db="EMBL/GenBank/DDBJ databases">
        <title>Plant Genome Project.</title>
        <authorList>
            <person name="Zhang R.-G."/>
        </authorList>
    </citation>
    <scope>NUCLEOTIDE SEQUENCE</scope>
    <source>
        <strain evidence="1">AT1</strain>
    </source>
</reference>
<sequence>MTGFQEVEVQFVKRIGNRVAHCVAHQIVRGTSCGTWEFNHLLWLLSPPKAWVPNLMYWLRGYHLQNFGIFWLNKLIGFSFFG</sequence>
<comment type="caution">
    <text evidence="1">The sequence shown here is derived from an EMBL/GenBank/DDBJ whole genome shotgun (WGS) entry which is preliminary data.</text>
</comment>
<gene>
    <name evidence="1" type="ORF">RHMOL_Rhmol02G0274500</name>
</gene>
<evidence type="ECO:0000313" key="1">
    <source>
        <dbReference type="EMBL" id="KAI8569382.1"/>
    </source>
</evidence>
<dbReference type="EMBL" id="CM046389">
    <property type="protein sequence ID" value="KAI8569382.1"/>
    <property type="molecule type" value="Genomic_DNA"/>
</dbReference>
<name>A0ACC0PXJ1_RHOML</name>
<accession>A0ACC0PXJ1</accession>
<protein>
    <submittedName>
        <fullName evidence="1">Uncharacterized protein</fullName>
    </submittedName>
</protein>
<organism evidence="1 2">
    <name type="scientific">Rhododendron molle</name>
    <name type="common">Chinese azalea</name>
    <name type="synonym">Azalea mollis</name>
    <dbReference type="NCBI Taxonomy" id="49168"/>
    <lineage>
        <taxon>Eukaryota</taxon>
        <taxon>Viridiplantae</taxon>
        <taxon>Streptophyta</taxon>
        <taxon>Embryophyta</taxon>
        <taxon>Tracheophyta</taxon>
        <taxon>Spermatophyta</taxon>
        <taxon>Magnoliopsida</taxon>
        <taxon>eudicotyledons</taxon>
        <taxon>Gunneridae</taxon>
        <taxon>Pentapetalae</taxon>
        <taxon>asterids</taxon>
        <taxon>Ericales</taxon>
        <taxon>Ericaceae</taxon>
        <taxon>Ericoideae</taxon>
        <taxon>Rhodoreae</taxon>
        <taxon>Rhododendron</taxon>
    </lineage>
</organism>